<dbReference type="Pfam" id="PF03358">
    <property type="entry name" value="FMN_red"/>
    <property type="match status" value="1"/>
</dbReference>
<feature type="domain" description="NADPH-dependent FMN reductase-like" evidence="1">
    <location>
        <begin position="5"/>
        <end position="143"/>
    </location>
</feature>
<dbReference type="PANTHER" id="PTHR30543:SF21">
    <property type="entry name" value="NAD(P)H-DEPENDENT FMN REDUCTASE LOT6"/>
    <property type="match status" value="1"/>
</dbReference>
<protein>
    <submittedName>
        <fullName evidence="2">NAD(P)H-dependent oxidoreductase</fullName>
    </submittedName>
</protein>
<dbReference type="RefSeq" id="WP_187596397.1">
    <property type="nucleotide sequence ID" value="NZ_CP060714.1"/>
</dbReference>
<gene>
    <name evidence="2" type="ORF">H9K76_16295</name>
</gene>
<dbReference type="GO" id="GO:0010181">
    <property type="term" value="F:FMN binding"/>
    <property type="evidence" value="ECO:0007669"/>
    <property type="project" value="TreeGrafter"/>
</dbReference>
<dbReference type="Proteomes" id="UP000515811">
    <property type="component" value="Chromosome"/>
</dbReference>
<name>A0A7G9RKK2_9BURK</name>
<dbReference type="KEGG" id="drg:H9K76_16295"/>
<sequence length="185" mass="20072">MSKPSIGVIVGSNSRASINLQLAKALAKLVADKADFEFIDIGHLPLYNRDDDANTPQAFVDFKNKVRAKNGILFVTPEHNRSVPAPLKNALDAGSRPYGQSAWGGIPAAVIGTSPGGPATSMAQQHLRNILVFLDMPTMQQPEGFIQWKEGLVDADGNIGAASQQFLTTWMEKFLAWVERNAKAR</sequence>
<dbReference type="SUPFAM" id="SSF52218">
    <property type="entry name" value="Flavoproteins"/>
    <property type="match status" value="1"/>
</dbReference>
<dbReference type="InterPro" id="IPR050712">
    <property type="entry name" value="NAD(P)H-dep_reductase"/>
</dbReference>
<dbReference type="EMBL" id="CP060714">
    <property type="protein sequence ID" value="QNN56127.1"/>
    <property type="molecule type" value="Genomic_DNA"/>
</dbReference>
<dbReference type="Gene3D" id="3.40.50.360">
    <property type="match status" value="1"/>
</dbReference>
<keyword evidence="3" id="KW-1185">Reference proteome</keyword>
<evidence type="ECO:0000259" key="1">
    <source>
        <dbReference type="Pfam" id="PF03358"/>
    </source>
</evidence>
<proteinExistence type="predicted"/>
<dbReference type="PANTHER" id="PTHR30543">
    <property type="entry name" value="CHROMATE REDUCTASE"/>
    <property type="match status" value="1"/>
</dbReference>
<evidence type="ECO:0000313" key="2">
    <source>
        <dbReference type="EMBL" id="QNN56127.1"/>
    </source>
</evidence>
<dbReference type="GO" id="GO:0005829">
    <property type="term" value="C:cytosol"/>
    <property type="evidence" value="ECO:0007669"/>
    <property type="project" value="TreeGrafter"/>
</dbReference>
<dbReference type="InterPro" id="IPR029039">
    <property type="entry name" value="Flavoprotein-like_sf"/>
</dbReference>
<dbReference type="InterPro" id="IPR005025">
    <property type="entry name" value="FMN_Rdtase-like_dom"/>
</dbReference>
<accession>A0A7G9RKK2</accession>
<dbReference type="AlphaFoldDB" id="A0A7G9RKK2"/>
<reference evidence="2 3" key="1">
    <citation type="submission" date="2020-08" db="EMBL/GenBank/DDBJ databases">
        <title>Genome sequence of Diaphorobacter ruginosibacter DSM 27467T.</title>
        <authorList>
            <person name="Hyun D.-W."/>
            <person name="Bae J.-W."/>
        </authorList>
    </citation>
    <scope>NUCLEOTIDE SEQUENCE [LARGE SCALE GENOMIC DNA]</scope>
    <source>
        <strain evidence="2 3">DSM 27467</strain>
    </source>
</reference>
<dbReference type="GO" id="GO:0016491">
    <property type="term" value="F:oxidoreductase activity"/>
    <property type="evidence" value="ECO:0007669"/>
    <property type="project" value="InterPro"/>
</dbReference>
<evidence type="ECO:0000313" key="3">
    <source>
        <dbReference type="Proteomes" id="UP000515811"/>
    </source>
</evidence>
<organism evidence="2 3">
    <name type="scientific">Diaphorobacter ruginosibacter</name>
    <dbReference type="NCBI Taxonomy" id="1715720"/>
    <lineage>
        <taxon>Bacteria</taxon>
        <taxon>Pseudomonadati</taxon>
        <taxon>Pseudomonadota</taxon>
        <taxon>Betaproteobacteria</taxon>
        <taxon>Burkholderiales</taxon>
        <taxon>Comamonadaceae</taxon>
        <taxon>Diaphorobacter</taxon>
    </lineage>
</organism>